<evidence type="ECO:0000313" key="2">
    <source>
        <dbReference type="Proteomes" id="UP001148737"/>
    </source>
</evidence>
<accession>A0ACC1QI10</accession>
<gene>
    <name evidence="1" type="ORF">NLG97_g9380</name>
</gene>
<comment type="caution">
    <text evidence="1">The sequence shown here is derived from an EMBL/GenBank/DDBJ whole genome shotgun (WGS) entry which is preliminary data.</text>
</comment>
<dbReference type="EMBL" id="JANAKD010001920">
    <property type="protein sequence ID" value="KAJ3475672.1"/>
    <property type="molecule type" value="Genomic_DNA"/>
</dbReference>
<reference evidence="1" key="1">
    <citation type="submission" date="2022-07" db="EMBL/GenBank/DDBJ databases">
        <title>Genome Sequence of Lecanicillium saksenae.</title>
        <authorList>
            <person name="Buettner E."/>
        </authorList>
    </citation>
    <scope>NUCLEOTIDE SEQUENCE</scope>
    <source>
        <strain evidence="1">VT-O1</strain>
    </source>
</reference>
<keyword evidence="2" id="KW-1185">Reference proteome</keyword>
<organism evidence="1 2">
    <name type="scientific">Lecanicillium saksenae</name>
    <dbReference type="NCBI Taxonomy" id="468837"/>
    <lineage>
        <taxon>Eukaryota</taxon>
        <taxon>Fungi</taxon>
        <taxon>Dikarya</taxon>
        <taxon>Ascomycota</taxon>
        <taxon>Pezizomycotina</taxon>
        <taxon>Sordariomycetes</taxon>
        <taxon>Hypocreomycetidae</taxon>
        <taxon>Hypocreales</taxon>
        <taxon>Cordycipitaceae</taxon>
        <taxon>Lecanicillium</taxon>
    </lineage>
</organism>
<protein>
    <submittedName>
        <fullName evidence="1">Uncharacterized protein</fullName>
    </submittedName>
</protein>
<evidence type="ECO:0000313" key="1">
    <source>
        <dbReference type="EMBL" id="KAJ3475672.1"/>
    </source>
</evidence>
<dbReference type="Proteomes" id="UP001148737">
    <property type="component" value="Unassembled WGS sequence"/>
</dbReference>
<name>A0ACC1QI10_9HYPO</name>
<proteinExistence type="predicted"/>
<sequence length="498" mass="54635">MNSIANLFGWRRPLSGSLEFTDDLVYPVHLHDANFAKLLMACTMRFDGVLDAEKLHSALSRLLEIGDWKKVGGRLRRNPFKVDGRLEIHTPIEYSAERPAVTYSRADLSLIRIGDHDLGCKLPRPTPHTSIHPTPYQQIDLAIREDMPRTIDEMVDRDIPQISLHVVSFQDATLVSIAWPHSVMGSAGFGHLVRAWSLVVSGNESEVPPFLGARTDVLLEAEDGEGAASREELLVAKDRLSGLSLLAFLLRLIWGMRKTREVKSVMIPKQAVQKLLGACQQEIFDTTAPQASAAPPVDGTTILAWFARLATSGSSDNKPITVVSMSNAAYSIPSLVSNYGVNIHNMTTYAFSFLPGAIARGRLGPLVKEHTHQMQQQQAEKQCLSFLRMVRRTTEHSGSFKPLYGPSDAHTVVCCDMTAADPLRSADFGAAVVEKSEGASSGAPGTMTCLYYHMIKGQLGAGLDCIYLLGKDGRENLWVAAALPAETWQRVEAALKDY</sequence>